<dbReference type="AlphaFoldDB" id="A0A839E213"/>
<dbReference type="InterPro" id="IPR016163">
    <property type="entry name" value="Ald_DH_C"/>
</dbReference>
<keyword evidence="4" id="KW-1185">Reference proteome</keyword>
<dbReference type="PANTHER" id="PTHR43353">
    <property type="entry name" value="SUCCINATE-SEMIALDEHYDE DEHYDROGENASE, MITOCHONDRIAL"/>
    <property type="match status" value="1"/>
</dbReference>
<dbReference type="PANTHER" id="PTHR43353:SF3">
    <property type="entry name" value="ALDEHYDE DEHYDROGENASE-RELATED"/>
    <property type="match status" value="1"/>
</dbReference>
<dbReference type="InterPro" id="IPR015590">
    <property type="entry name" value="Aldehyde_DH_dom"/>
</dbReference>
<evidence type="ECO:0000256" key="1">
    <source>
        <dbReference type="ARBA" id="ARBA00023002"/>
    </source>
</evidence>
<reference evidence="3 4" key="1">
    <citation type="submission" date="2020-07" db="EMBL/GenBank/DDBJ databases">
        <title>Sequencing the genomes of 1000 actinobacteria strains.</title>
        <authorList>
            <person name="Klenk H.-P."/>
        </authorList>
    </citation>
    <scope>NUCLEOTIDE SEQUENCE [LARGE SCALE GENOMIC DNA]</scope>
    <source>
        <strain evidence="3 4">DSM 45975</strain>
    </source>
</reference>
<gene>
    <name evidence="3" type="ORF">FHX42_003131</name>
</gene>
<sequence>MTTETVTGEAELAATLDAAERASRPLARLRPAQRAGILRGIAQALDAAGDELIPLAERESHLPRARLTGELTRTTFQLRLFADVLDEGTFLNATIDLPDASWPTGARPDMRRTVLPLGPVVVFAASNFPFAFSVAGGDTASALAAGCPVVLKTHPGHPELSRRTGEIIDEALRETDAPAGTFALISGDEAGRTAVQDHRVRAGAFTGSATAGRALFDLANSRPDPIPFHSEMGSVNPAFVTPRAAAQRPDDIADGYLGSFTLGTGQFCTKPGVLFVPSESTARFEQRLASSLEEHAGGAMLNSRIQRGFQESLTTLTDHPAIRVITPARPTEQGSTPSLLATSAAELLRHHDQLLTECFGPTSILVSYSDEEELAAAAELFQGELTATVQGTAEEEIVSRLATLLQHRVGRLVYNGWPTGVSVSHAMQHGGPYPATTGSGHTSVGTAAIDRFLRPVSYQNAPAEILPEELLDENPLGVARRVNGVLDTTGGALTPPETP</sequence>
<protein>
    <submittedName>
        <fullName evidence="3">NADP-dependent aldehyde dehydrogenase</fullName>
        <ecNumber evidence="3">1.2.1.4</ecNumber>
    </submittedName>
</protein>
<evidence type="ECO:0000259" key="2">
    <source>
        <dbReference type="Pfam" id="PF00171"/>
    </source>
</evidence>
<dbReference type="InterPro" id="IPR016162">
    <property type="entry name" value="Ald_DH_N"/>
</dbReference>
<dbReference type="EC" id="1.2.1.4" evidence="3"/>
<dbReference type="InterPro" id="IPR016161">
    <property type="entry name" value="Ald_DH/histidinol_DH"/>
</dbReference>
<dbReference type="Gene3D" id="3.40.605.10">
    <property type="entry name" value="Aldehyde Dehydrogenase, Chain A, domain 1"/>
    <property type="match status" value="1"/>
</dbReference>
<organism evidence="3 4">
    <name type="scientific">Halosaccharopolyspora lacisalsi</name>
    <dbReference type="NCBI Taxonomy" id="1000566"/>
    <lineage>
        <taxon>Bacteria</taxon>
        <taxon>Bacillati</taxon>
        <taxon>Actinomycetota</taxon>
        <taxon>Actinomycetes</taxon>
        <taxon>Pseudonocardiales</taxon>
        <taxon>Pseudonocardiaceae</taxon>
        <taxon>Halosaccharopolyspora</taxon>
    </lineage>
</organism>
<dbReference type="CDD" id="cd07129">
    <property type="entry name" value="ALDH_KGSADH"/>
    <property type="match status" value="1"/>
</dbReference>
<comment type="caution">
    <text evidence="3">The sequence shown here is derived from an EMBL/GenBank/DDBJ whole genome shotgun (WGS) entry which is preliminary data.</text>
</comment>
<dbReference type="RefSeq" id="WP_182545039.1">
    <property type="nucleotide sequence ID" value="NZ_JACGWZ010000004.1"/>
</dbReference>
<evidence type="ECO:0000313" key="4">
    <source>
        <dbReference type="Proteomes" id="UP000569329"/>
    </source>
</evidence>
<accession>A0A839E213</accession>
<feature type="domain" description="Aldehyde dehydrogenase" evidence="2">
    <location>
        <begin position="8"/>
        <end position="452"/>
    </location>
</feature>
<dbReference type="SUPFAM" id="SSF53720">
    <property type="entry name" value="ALDH-like"/>
    <property type="match status" value="1"/>
</dbReference>
<dbReference type="InterPro" id="IPR044151">
    <property type="entry name" value="ALDH_KGSADH"/>
</dbReference>
<dbReference type="Proteomes" id="UP000569329">
    <property type="component" value="Unassembled WGS sequence"/>
</dbReference>
<keyword evidence="1 3" id="KW-0560">Oxidoreductase</keyword>
<name>A0A839E213_9PSEU</name>
<evidence type="ECO:0000313" key="3">
    <source>
        <dbReference type="EMBL" id="MBA8825765.1"/>
    </source>
</evidence>
<dbReference type="GO" id="GO:0033721">
    <property type="term" value="F:aldehyde dehydrogenase (NADP+) activity"/>
    <property type="evidence" value="ECO:0007669"/>
    <property type="project" value="UniProtKB-EC"/>
</dbReference>
<dbReference type="EMBL" id="JACGWZ010000004">
    <property type="protein sequence ID" value="MBA8825765.1"/>
    <property type="molecule type" value="Genomic_DNA"/>
</dbReference>
<dbReference type="Pfam" id="PF00171">
    <property type="entry name" value="Aldedh"/>
    <property type="match status" value="1"/>
</dbReference>
<dbReference type="InterPro" id="IPR050740">
    <property type="entry name" value="Aldehyde_DH_Superfamily"/>
</dbReference>
<dbReference type="Gene3D" id="3.40.309.10">
    <property type="entry name" value="Aldehyde Dehydrogenase, Chain A, domain 2"/>
    <property type="match status" value="1"/>
</dbReference>
<proteinExistence type="predicted"/>